<organism evidence="2">
    <name type="scientific">Oryza punctata</name>
    <name type="common">Red rice</name>
    <dbReference type="NCBI Taxonomy" id="4537"/>
    <lineage>
        <taxon>Eukaryota</taxon>
        <taxon>Viridiplantae</taxon>
        <taxon>Streptophyta</taxon>
        <taxon>Embryophyta</taxon>
        <taxon>Tracheophyta</taxon>
        <taxon>Spermatophyta</taxon>
        <taxon>Magnoliopsida</taxon>
        <taxon>Liliopsida</taxon>
        <taxon>Poales</taxon>
        <taxon>Poaceae</taxon>
        <taxon>BOP clade</taxon>
        <taxon>Oryzoideae</taxon>
        <taxon>Oryzeae</taxon>
        <taxon>Oryzinae</taxon>
        <taxon>Oryza</taxon>
    </lineage>
</organism>
<dbReference type="Gramene" id="OPUNC01G26300.1">
    <property type="protein sequence ID" value="OPUNC01G26300.1"/>
    <property type="gene ID" value="OPUNC01G26300"/>
</dbReference>
<name>A0A0E0JMD0_ORYPU</name>
<reference evidence="2" key="1">
    <citation type="submission" date="2015-04" db="UniProtKB">
        <authorList>
            <consortium name="EnsemblPlants"/>
        </authorList>
    </citation>
    <scope>IDENTIFICATION</scope>
</reference>
<evidence type="ECO:0000313" key="3">
    <source>
        <dbReference type="Proteomes" id="UP000026962"/>
    </source>
</evidence>
<feature type="compositionally biased region" description="Polar residues" evidence="1">
    <location>
        <begin position="58"/>
        <end position="67"/>
    </location>
</feature>
<evidence type="ECO:0000256" key="1">
    <source>
        <dbReference type="SAM" id="MobiDB-lite"/>
    </source>
</evidence>
<proteinExistence type="predicted"/>
<sequence length="140" mass="14442">MAPILLSQKTAPTLSLLPSLSQKTKPRLYRHPSLSTAPPLRLCPPSLSGRRHAVAARSPSTIAHSPSTPSPPAQAIPVAHDHAARLSSIAASTSRLTSISSASPFCGQIQIGREPRPPMTAPFPTSSEAAPITSSSAGGK</sequence>
<keyword evidence="3" id="KW-1185">Reference proteome</keyword>
<evidence type="ECO:0000313" key="2">
    <source>
        <dbReference type="EnsemblPlants" id="OPUNC01G26300.1"/>
    </source>
</evidence>
<protein>
    <submittedName>
        <fullName evidence="2">Uncharacterized protein</fullName>
    </submittedName>
</protein>
<feature type="region of interest" description="Disordered" evidence="1">
    <location>
        <begin position="17"/>
        <end position="75"/>
    </location>
</feature>
<feature type="compositionally biased region" description="Polar residues" evidence="1">
    <location>
        <begin position="123"/>
        <end position="140"/>
    </location>
</feature>
<reference evidence="2" key="2">
    <citation type="submission" date="2018-05" db="EMBL/GenBank/DDBJ databases">
        <title>OpunRS2 (Oryza punctata Reference Sequence Version 2).</title>
        <authorList>
            <person name="Zhang J."/>
            <person name="Kudrna D."/>
            <person name="Lee S."/>
            <person name="Talag J."/>
            <person name="Welchert J."/>
            <person name="Wing R.A."/>
        </authorList>
    </citation>
    <scope>NUCLEOTIDE SEQUENCE [LARGE SCALE GENOMIC DNA]</scope>
</reference>
<feature type="region of interest" description="Disordered" evidence="1">
    <location>
        <begin position="107"/>
        <end position="140"/>
    </location>
</feature>
<dbReference type="AlphaFoldDB" id="A0A0E0JMD0"/>
<dbReference type="HOGENOM" id="CLU_1838378_0_0_1"/>
<dbReference type="EnsemblPlants" id="OPUNC01G26300.1">
    <property type="protein sequence ID" value="OPUNC01G26300.1"/>
    <property type="gene ID" value="OPUNC01G26300"/>
</dbReference>
<dbReference type="Proteomes" id="UP000026962">
    <property type="component" value="Chromosome 1"/>
</dbReference>
<accession>A0A0E0JMD0</accession>